<keyword evidence="1 2" id="KW-0378">Hydrolase</keyword>
<keyword evidence="4" id="KW-1185">Reference proteome</keyword>
<comment type="catalytic activity">
    <reaction evidence="2">
        <text>a 3'-end 2',3'-cyclophospho-ribonucleotide-RNA + H2O = a 3'-end 2'-phospho-ribonucleotide-RNA + H(+)</text>
        <dbReference type="Rhea" id="RHEA:11828"/>
        <dbReference type="Rhea" id="RHEA-COMP:10464"/>
        <dbReference type="Rhea" id="RHEA-COMP:17353"/>
        <dbReference type="ChEBI" id="CHEBI:15377"/>
        <dbReference type="ChEBI" id="CHEBI:15378"/>
        <dbReference type="ChEBI" id="CHEBI:83064"/>
        <dbReference type="ChEBI" id="CHEBI:173113"/>
        <dbReference type="EC" id="3.1.4.58"/>
    </reaction>
</comment>
<dbReference type="InterPro" id="IPR004175">
    <property type="entry name" value="RNA_CPDase"/>
</dbReference>
<protein>
    <recommendedName>
        <fullName evidence="2">RNA 2',3'-cyclic phosphodiesterase</fullName>
        <shortName evidence="2">RNA 2',3'-CPDase</shortName>
        <ecNumber evidence="2">3.1.4.58</ecNumber>
    </recommendedName>
</protein>
<dbReference type="SUPFAM" id="SSF55144">
    <property type="entry name" value="LigT-like"/>
    <property type="match status" value="1"/>
</dbReference>
<dbReference type="Proteomes" id="UP001501442">
    <property type="component" value="Unassembled WGS sequence"/>
</dbReference>
<sequence>MRLFVALIPPETVLDEVEAAFRPHRAAHPDLRWTRRASWHVTLAFYGEVDDRVVPRLLPRLERAAGRHPHRTVMFAGAGAFPRPASARVLWTGLESDLRRLADSCVAAARREGVDADEHKRFHPHLTLARAREPLDLRPLVAEVGAFEGSLWTAGEIHLVRSHLGGEAPRYETLAAWPLA</sequence>
<feature type="active site" description="Proton acceptor" evidence="2">
    <location>
        <position position="125"/>
    </location>
</feature>
<gene>
    <name evidence="3" type="primary">thpR</name>
    <name evidence="3" type="ORF">GCM10023196_074660</name>
</gene>
<dbReference type="NCBIfam" id="TIGR02258">
    <property type="entry name" value="2_5_ligase"/>
    <property type="match status" value="1"/>
</dbReference>
<dbReference type="EMBL" id="BAABHK010000013">
    <property type="protein sequence ID" value="GAA4634179.1"/>
    <property type="molecule type" value="Genomic_DNA"/>
</dbReference>
<comment type="similarity">
    <text evidence="2">Belongs to the 2H phosphoesterase superfamily. ThpR family.</text>
</comment>
<comment type="function">
    <text evidence="2">Hydrolyzes RNA 2',3'-cyclic phosphodiester to an RNA 2'-phosphomonoester.</text>
</comment>
<organism evidence="3 4">
    <name type="scientific">Actinoallomurus vinaceus</name>
    <dbReference type="NCBI Taxonomy" id="1080074"/>
    <lineage>
        <taxon>Bacteria</taxon>
        <taxon>Bacillati</taxon>
        <taxon>Actinomycetota</taxon>
        <taxon>Actinomycetes</taxon>
        <taxon>Streptosporangiales</taxon>
        <taxon>Thermomonosporaceae</taxon>
        <taxon>Actinoallomurus</taxon>
    </lineage>
</organism>
<dbReference type="PANTHER" id="PTHR35561">
    <property type="entry name" value="RNA 2',3'-CYCLIC PHOSPHODIESTERASE"/>
    <property type="match status" value="1"/>
</dbReference>
<feature type="short sequence motif" description="HXTX 1" evidence="2">
    <location>
        <begin position="40"/>
        <end position="43"/>
    </location>
</feature>
<name>A0ABP8UKP4_9ACTN</name>
<comment type="caution">
    <text evidence="3">The sequence shown here is derived from an EMBL/GenBank/DDBJ whole genome shotgun (WGS) entry which is preliminary data.</text>
</comment>
<dbReference type="EC" id="3.1.4.58" evidence="2"/>
<feature type="short sequence motif" description="HXTX 2" evidence="2">
    <location>
        <begin position="125"/>
        <end position="128"/>
    </location>
</feature>
<dbReference type="Gene3D" id="3.90.1140.10">
    <property type="entry name" value="Cyclic phosphodiesterase"/>
    <property type="match status" value="1"/>
</dbReference>
<proteinExistence type="inferred from homology"/>
<dbReference type="HAMAP" id="MF_01940">
    <property type="entry name" value="RNA_CPDase"/>
    <property type="match status" value="1"/>
</dbReference>
<accession>A0ABP8UKP4</accession>
<reference evidence="4" key="1">
    <citation type="journal article" date="2019" name="Int. J. Syst. Evol. Microbiol.">
        <title>The Global Catalogue of Microorganisms (GCM) 10K type strain sequencing project: providing services to taxonomists for standard genome sequencing and annotation.</title>
        <authorList>
            <consortium name="The Broad Institute Genomics Platform"/>
            <consortium name="The Broad Institute Genome Sequencing Center for Infectious Disease"/>
            <person name="Wu L."/>
            <person name="Ma J."/>
        </authorList>
    </citation>
    <scope>NUCLEOTIDE SEQUENCE [LARGE SCALE GENOMIC DNA]</scope>
    <source>
        <strain evidence="4">JCM 17939</strain>
    </source>
</reference>
<dbReference type="InterPro" id="IPR009097">
    <property type="entry name" value="Cyclic_Pdiesterase"/>
</dbReference>
<evidence type="ECO:0000313" key="3">
    <source>
        <dbReference type="EMBL" id="GAA4634179.1"/>
    </source>
</evidence>
<evidence type="ECO:0000256" key="2">
    <source>
        <dbReference type="HAMAP-Rule" id="MF_01940"/>
    </source>
</evidence>
<evidence type="ECO:0000313" key="4">
    <source>
        <dbReference type="Proteomes" id="UP001501442"/>
    </source>
</evidence>
<evidence type="ECO:0000256" key="1">
    <source>
        <dbReference type="ARBA" id="ARBA00022801"/>
    </source>
</evidence>
<dbReference type="RefSeq" id="WP_345437156.1">
    <property type="nucleotide sequence ID" value="NZ_BAABHK010000013.1"/>
</dbReference>
<dbReference type="PANTHER" id="PTHR35561:SF1">
    <property type="entry name" value="RNA 2',3'-CYCLIC PHOSPHODIESTERASE"/>
    <property type="match status" value="1"/>
</dbReference>
<dbReference type="Pfam" id="PF13563">
    <property type="entry name" value="2_5_RNA_ligase2"/>
    <property type="match status" value="1"/>
</dbReference>
<feature type="active site" description="Proton donor" evidence="2">
    <location>
        <position position="40"/>
    </location>
</feature>